<gene>
    <name evidence="2" type="ORF">EDC60_0274</name>
</gene>
<protein>
    <recommendedName>
        <fullName evidence="4">NTF2 fold immunity protein of polymorphic toxin system component</fullName>
    </recommendedName>
</protein>
<keyword evidence="3" id="KW-1185">Reference proteome</keyword>
<proteinExistence type="predicted"/>
<dbReference type="EMBL" id="RJVL01000001">
    <property type="protein sequence ID" value="ROR50521.1"/>
    <property type="molecule type" value="Genomic_DNA"/>
</dbReference>
<feature type="chain" id="PRO_5043959748" description="NTF2 fold immunity protein of polymorphic toxin system component" evidence="1">
    <location>
        <begin position="24"/>
        <end position="139"/>
    </location>
</feature>
<feature type="signal peptide" evidence="1">
    <location>
        <begin position="1"/>
        <end position="23"/>
    </location>
</feature>
<evidence type="ECO:0008006" key="4">
    <source>
        <dbReference type="Google" id="ProtNLM"/>
    </source>
</evidence>
<evidence type="ECO:0000313" key="2">
    <source>
        <dbReference type="EMBL" id="ROR50521.1"/>
    </source>
</evidence>
<dbReference type="PROSITE" id="PS51257">
    <property type="entry name" value="PROKAR_LIPOPROTEIN"/>
    <property type="match status" value="1"/>
</dbReference>
<comment type="caution">
    <text evidence="2">The sequence shown here is derived from an EMBL/GenBank/DDBJ whole genome shotgun (WGS) entry which is preliminary data.</text>
</comment>
<keyword evidence="1" id="KW-0732">Signal</keyword>
<dbReference type="RefSeq" id="WP_123675239.1">
    <property type="nucleotide sequence ID" value="NZ_DAMCUG010000013.1"/>
</dbReference>
<evidence type="ECO:0000313" key="3">
    <source>
        <dbReference type="Proteomes" id="UP000271868"/>
    </source>
</evidence>
<accession>A0AAX1WYD5</accession>
<name>A0AAX1WYD5_9BURK</name>
<organism evidence="2 3">
    <name type="scientific">Diaphorobacter nitroreducens</name>
    <dbReference type="NCBI Taxonomy" id="164759"/>
    <lineage>
        <taxon>Bacteria</taxon>
        <taxon>Pseudomonadati</taxon>
        <taxon>Pseudomonadota</taxon>
        <taxon>Betaproteobacteria</taxon>
        <taxon>Burkholderiales</taxon>
        <taxon>Comamonadaceae</taxon>
        <taxon>Diaphorobacter</taxon>
    </lineage>
</organism>
<dbReference type="Proteomes" id="UP000271868">
    <property type="component" value="Unassembled WGS sequence"/>
</dbReference>
<evidence type="ECO:0000256" key="1">
    <source>
        <dbReference type="SAM" id="SignalP"/>
    </source>
</evidence>
<dbReference type="AlphaFoldDB" id="A0AAX1WYD5"/>
<reference evidence="2 3" key="1">
    <citation type="submission" date="2018-11" db="EMBL/GenBank/DDBJ databases">
        <title>Genomic Encyclopedia of Type Strains, Phase IV (KMG-IV): sequencing the most valuable type-strain genomes for metagenomic binning, comparative biology and taxonomic classification.</title>
        <authorList>
            <person name="Goeker M."/>
        </authorList>
    </citation>
    <scope>NUCLEOTIDE SEQUENCE [LARGE SCALE GENOMIC DNA]</scope>
    <source>
        <strain evidence="2 3">DSM 15985</strain>
    </source>
</reference>
<sequence length="139" mass="15606">MSVSTPKRPWGMAAVVFTFSLFATGCATLAGSPEQIVERRANEYWKARAAADYAKAYELSTPSYRKLRTQEQFRRQFGLGAAVNAGEAHKVTCEPEKCSVRIKLTATPALMGMNVGTVTTYVDEIWLLEDGQWWRHQEL</sequence>